<dbReference type="EMBL" id="BNCQ01000002">
    <property type="protein sequence ID" value="GIL94781.1"/>
    <property type="molecule type" value="Genomic_DNA"/>
</dbReference>
<feature type="compositionally biased region" description="Polar residues" evidence="1">
    <location>
        <begin position="2463"/>
        <end position="2473"/>
    </location>
</feature>
<feature type="region of interest" description="Disordered" evidence="1">
    <location>
        <begin position="1824"/>
        <end position="1854"/>
    </location>
</feature>
<dbReference type="PANTHER" id="PTHR43081:SF1">
    <property type="entry name" value="ADENYLATE CYCLASE, TERMINAL-DIFFERENTIATION SPECIFIC"/>
    <property type="match status" value="1"/>
</dbReference>
<dbReference type="Gene3D" id="3.40.190.10">
    <property type="entry name" value="Periplasmic binding protein-like II"/>
    <property type="match status" value="1"/>
</dbReference>
<feature type="compositionally biased region" description="Polar residues" evidence="1">
    <location>
        <begin position="2751"/>
        <end position="2761"/>
    </location>
</feature>
<proteinExistence type="predicted"/>
<feature type="region of interest" description="Disordered" evidence="1">
    <location>
        <begin position="1940"/>
        <end position="1974"/>
    </location>
</feature>
<feature type="region of interest" description="Disordered" evidence="1">
    <location>
        <begin position="2448"/>
        <end position="2480"/>
    </location>
</feature>
<sequence>MKTSPAWRIIYRGPQPGGRGLPVGRLAPSSMRAVGFLLTTFALIWSNYGYFISDVDSYLPACFVLLEGALDFRCAPEHGANATINNQLWRSQRRELLGAVWRCQGLLEETANVSSPTKLRVLVWDMYEQWLTPALNRFSELYGIPLDLDVQPFGQLMSSIHMFAGPPLEEVPPGKSQSAFQQPQQQQGSGGAGPHALWLYSSALTQEIAEDGHLLDLGELIEQEQYGIDWFEIGQSYRLQLMPYAARTVAIPLDGTLLHLFYRADVLQTLGLPTQVPKTWTQLVEFTMSYQSQAVFSGGAPGYGALPPYPICIARDVGCRHESYLQAIWSSIAQTHGSTQPIHFDTATMQPLLNSSSAAAAFRILAQLLASAAPPEPDEGCSQGSLAFARGRCVFALAGFVPQMRMLSESEYMGTASPAGGAAVVRVAELPGSELVWDGNSTSGSDGASGTGGLTPCTYSTCPYGISVTLPASAAAALEATKAASEQQEQQQQQQQEVLINRAPQAPTSLLVGGVNSRMPPMIKLVAFELLAFLAAPDHLDNDGWVEQATSEITQTALWSVFPVRPHLLQSAGQDVWLAAGYDMELMEDVMPVLYGSMTHPNIAWGLRMPGQAAYNKLIGDVISSILAGNLSVARWVSSKASTEGETLPSQAGAIPLARVLSSATAKLANDFMVQNASHLYDESRQPWVYSPLGFRACTARGAPQPQAQLPPAQDPARGSPRRRAVLLPVILGVLVPLAVLSFVIVMLVRGYYFRSTTGFDGVGGYGRGVWCLSMALRGPRRIHVPEAGAQVALCVTDIQDSTSLWEKLPADTLARAVDIHHRCVRRLALKHGGYESATEGDSFILAFSSVRSAVAFALDLQTQLLNAPSWPKLLLEEEVCKPVYTRLPAGYPLSNSASGRATGLSPRVRRSSWGVMTAPTAGLTPHSPAAAAAVAPASAVEATTVTGIAEDLAQGSGSGMGTVASANGSTTAARHRTASPITSCADRSRLRNSTGSPLGQRSPRPQFLRCPTTCGSGPTSRDVSVVCPRGRSLGDLIHPSVQLQGSLTAGDGGGVSGGGGGGGCNSTCSGLRFPESAATAVTTPVSLGGRATVAATLSLGHGGSGAAAANMSSYAQHGGDGIWCDGDVGSLGGTSGAEEVDSSPTPVALAVPIRSYGRFKQQLLWLEEPAGSSGSLGQPLGIDGAAPSPKTSMTRRMALSEAGVGSAQSHAILPEEPPEAQRNQMLSWRQQLQQHQQQFMPSLPQQHSPLVLSRGSVVFRGTYEQQSPPVESDLLPAWCDSGFLAHANFSVYSNTTYVTTAEGMAGAGGAVASFIANGRLWDDADGDFISSASNAVLRPTGYQSVALGPPVASIMDFGAQGPAFATAAGGIAESVASPAMAAEGVADRDGDPLAGGGRGGDGGGGFGCRTLLEVLRTAAAAAATGVAGEGLGVRGTSGDPSSSCQRWQPPAHIQQQHNDRYHRNEYLVFRGLRVRVGISVTVPTAAELQYNAAAARMVYGGPCVAACKALADLAHGGQVFLSARAHEALAAECQGLGGKPPGTMVLQVALMESSAPTPQLQEPQANVASSTCNLARNSSLLPPGQGARASHGCHVGECALTRVPEHTPGAFIDRQQQPAVFTPTATYHATHIQMVKLDHQLHIQPSVMQQVPSRVHLGFEPVYVVTSPTLSQRLALVPPPRFSIERPPLQDVYRAPLGRVSYAVVRVPAAAALLRWDRQVAAMSLKLFVRTAVSELRRTKGAYLISASPAEVRAAFPSPVLAVAWALNLRAALLRAAWPEELLQHDLGEPVEAYDGTAVFVQPPSELGVPRLRWMSLAGFGRGNGSRESSAQRGGGGSGSGAAVAESPAPPLPVRFRGSHRCVPNRSGINQAAALSRTELLQTTSPESDGVEDKLGGSLEPLPRMFASPPLRRNRYSLDYRLEAFTQGAVRAAATTILPVDEPPSDTPSEPLEAIGQQAPGSSQNPSNSHQPDYQKRALALLADHFRNAAMAVTAADIRGSESDGGVSTGASGVQVSGNPNGHLPSMPTNVPFRSSPLRGAPTPVGCAFRRATVDGIAPMPQRQHPYHHHQPLLPQQRLRMAVPIAIPNTRSAHRPHHLIHQEMQQQNKGSESAAKAAAAVTPVGSSLPAFLRRSSLPWGATDVQLGEDSITAVNSTEDRGLALDVTRGGGTNADGASTGGTPASNGSSLQAFPTDAAAVIARDPRSEMNSDLHDSKSTLSRLTTWTSPNSHGDGSGTAIRCSGFNVSDTRGRSRLMGGTALQAPGTGHTFGPVIGPGTIPLGAAEAVPAVEGLVSPPSPQPRSAPLFTVPPLSASLHISRRNTVHESEGAVAVITAHAAANAAAAEVIAFRQQVTEGGKKGRLLLRGLRIHVGVATGSLDWTISGKTHALVYTGRAVSRAVRLCEAAASGKVLCDRGTHRGILHVQKHLATATGTAAVQSMAAPPAYSTCSGGLTPPPPRLSNSRTQQHQQPRQEGDERMATAVLGRGLRFGTCSSGGRASLAAGPEEGNQGPAATAGGPSAAVPPATATAVTAAAVADDGIATGRGGGYGGGAEGMLSEQVALELELVRLFAGTRLTVRTLDEVFVCEFRSDPAHNSPGPLQVPVPTSPPPLAASASAFLHQLNGAGAADVAPHHGPQRLQLPAAAHTSGKHPLYSSPRTPQTPQTPANLTYPIGNIQMSCSPAAASQDLIAATRSGAGSSGSRQPGKQARPPTPLSLMSSALPSEVIGEQQNTRSAWRHRSAGGCGSSTPGLSERQSSEFIPLRTSDGHGPRLRPQLSAGAEAETAAGAAVASVDGGGFIVQPPPVMTVPMAAAVASPSQGPLPPALHPSTWSCSIAGTSDCGYMTSLPISSGLLSSTSALPQFSSVARLSPAQRVACRSIMMTTEGNMPYIVCERVDEEAETGSEEGSGKDQRASAAAITSNAVECAGKAGEMIAGIEGIAAPRKLDGCAGRQLSELDLSPPCHVPSKVMHAPIETEASVMFRNGSGDSHGDRGTMPASAPARGTQTTNVDYSGVGGGSNTLGGPVSTNARFLHYSPCQQRGYGPAPVWWDCDDNQMIHGIPDRSQQREVAATSSPTEVDLESSAVSQRTASPGASVVLLPAPYVPCSGGRDILSPAVKERSIFLAQPLLPLGVAWGRNPSSARSATPHLAGRSRVQRPMISAPIAVSGGGGGGGGRCWGPREGQQSCCLHEDECVRDDDAVQGEFEVLPTSSRCCSGPGGTSTTEVTVQALLQGRLLTQMASAAKTDAMVGSTAVPMAQSPLSPALLMTMGSSGRRGSVNISGSSYLYNSGSGGVILNPPTFAGMAQLPLGGPSEASSAGSSFRLVPLSEHLQP</sequence>
<feature type="region of interest" description="Disordered" evidence="1">
    <location>
        <begin position="2169"/>
        <end position="2191"/>
    </location>
</feature>
<feature type="compositionally biased region" description="Polar residues" evidence="1">
    <location>
        <begin position="1960"/>
        <end position="1973"/>
    </location>
</feature>
<feature type="transmembrane region" description="Helical" evidence="2">
    <location>
        <begin position="726"/>
        <end position="749"/>
    </location>
</feature>
<feature type="region of interest" description="Disordered" evidence="1">
    <location>
        <begin position="2648"/>
        <end position="2671"/>
    </location>
</feature>
<protein>
    <recommendedName>
        <fullName evidence="3">Guanylate cyclase domain-containing protein</fullName>
    </recommendedName>
</protein>
<feature type="region of interest" description="Disordered" evidence="1">
    <location>
        <begin position="1883"/>
        <end position="1904"/>
    </location>
</feature>
<feature type="region of interest" description="Disordered" evidence="1">
    <location>
        <begin position="961"/>
        <end position="1027"/>
    </location>
</feature>
<feature type="region of interest" description="Disordered" evidence="1">
    <location>
        <begin position="2991"/>
        <end position="3010"/>
    </location>
</feature>
<gene>
    <name evidence="4" type="ORF">Vretimale_742</name>
</gene>
<evidence type="ECO:0000256" key="1">
    <source>
        <dbReference type="SAM" id="MobiDB-lite"/>
    </source>
</evidence>
<dbReference type="PROSITE" id="PS50125">
    <property type="entry name" value="GUANYLATE_CYCLASE_2"/>
    <property type="match status" value="1"/>
</dbReference>
<dbReference type="InterPro" id="IPR001054">
    <property type="entry name" value="A/G_cyclase"/>
</dbReference>
<dbReference type="PANTHER" id="PTHR43081">
    <property type="entry name" value="ADENYLATE CYCLASE, TERMINAL-DIFFERENTIATION SPECIFIC-RELATED"/>
    <property type="match status" value="1"/>
</dbReference>
<feature type="compositionally biased region" description="Low complexity" evidence="1">
    <location>
        <begin position="176"/>
        <end position="187"/>
    </location>
</feature>
<reference evidence="4" key="1">
    <citation type="journal article" date="2021" name="Proc. Natl. Acad. Sci. U.S.A.">
        <title>Three genomes in the algal genus Volvox reveal the fate of a haploid sex-determining region after a transition to homothallism.</title>
        <authorList>
            <person name="Yamamoto K."/>
            <person name="Hamaji T."/>
            <person name="Kawai-Toyooka H."/>
            <person name="Matsuzaki R."/>
            <person name="Takahashi F."/>
            <person name="Nishimura Y."/>
            <person name="Kawachi M."/>
            <person name="Noguchi H."/>
            <person name="Minakuchi Y."/>
            <person name="Umen J.G."/>
            <person name="Toyoda A."/>
            <person name="Nozaki H."/>
        </authorList>
    </citation>
    <scope>NUCLEOTIDE SEQUENCE</scope>
    <source>
        <strain evidence="4">NIES-3785</strain>
    </source>
</reference>
<dbReference type="GO" id="GO:0009190">
    <property type="term" value="P:cyclic nucleotide biosynthetic process"/>
    <property type="evidence" value="ECO:0007669"/>
    <property type="project" value="InterPro"/>
</dbReference>
<accession>A0A8J4G199</accession>
<feature type="region of interest" description="Disordered" evidence="1">
    <location>
        <begin position="2698"/>
        <end position="2761"/>
    </location>
</feature>
<evidence type="ECO:0000313" key="4">
    <source>
        <dbReference type="EMBL" id="GIL94781.1"/>
    </source>
</evidence>
<feature type="compositionally biased region" description="Low complexity" evidence="1">
    <location>
        <begin position="2698"/>
        <end position="2707"/>
    </location>
</feature>
<feature type="domain" description="Guanylate cyclase" evidence="3">
    <location>
        <begin position="793"/>
        <end position="847"/>
    </location>
</feature>
<feature type="compositionally biased region" description="Polar residues" evidence="1">
    <location>
        <begin position="1014"/>
        <end position="1023"/>
    </location>
</feature>
<evidence type="ECO:0000256" key="2">
    <source>
        <dbReference type="SAM" id="Phobius"/>
    </source>
</evidence>
<dbReference type="SUPFAM" id="SSF53850">
    <property type="entry name" value="Periplasmic binding protein-like II"/>
    <property type="match status" value="1"/>
</dbReference>
<comment type="caution">
    <text evidence="4">The sequence shown here is derived from an EMBL/GenBank/DDBJ whole genome shotgun (WGS) entry which is preliminary data.</text>
</comment>
<feature type="region of interest" description="Disordered" evidence="1">
    <location>
        <begin position="3077"/>
        <end position="3097"/>
    </location>
</feature>
<feature type="compositionally biased region" description="Polar residues" evidence="1">
    <location>
        <begin position="2181"/>
        <end position="2191"/>
    </location>
</feature>
<feature type="region of interest" description="Disordered" evidence="1">
    <location>
        <begin position="170"/>
        <end position="192"/>
    </location>
</feature>
<keyword evidence="2" id="KW-1133">Transmembrane helix</keyword>
<dbReference type="Gene3D" id="3.30.70.1230">
    <property type="entry name" value="Nucleotide cyclase"/>
    <property type="match status" value="4"/>
</dbReference>
<name>A0A8J4G199_9CHLO</name>
<feature type="compositionally biased region" description="Low complexity" evidence="1">
    <location>
        <begin position="2514"/>
        <end position="2524"/>
    </location>
</feature>
<feature type="region of interest" description="Disordered" evidence="1">
    <location>
        <begin position="2500"/>
        <end position="2524"/>
    </location>
</feature>
<evidence type="ECO:0000259" key="3">
    <source>
        <dbReference type="PROSITE" id="PS50125"/>
    </source>
</evidence>
<organism evidence="4 5">
    <name type="scientific">Volvox reticuliferus</name>
    <dbReference type="NCBI Taxonomy" id="1737510"/>
    <lineage>
        <taxon>Eukaryota</taxon>
        <taxon>Viridiplantae</taxon>
        <taxon>Chlorophyta</taxon>
        <taxon>core chlorophytes</taxon>
        <taxon>Chlorophyceae</taxon>
        <taxon>CS clade</taxon>
        <taxon>Chlamydomonadales</taxon>
        <taxon>Volvocaceae</taxon>
        <taxon>Volvox</taxon>
    </lineage>
</organism>
<keyword evidence="2" id="KW-0472">Membrane</keyword>
<dbReference type="GO" id="GO:0035556">
    <property type="term" value="P:intracellular signal transduction"/>
    <property type="evidence" value="ECO:0007669"/>
    <property type="project" value="InterPro"/>
</dbReference>
<dbReference type="Proteomes" id="UP000722791">
    <property type="component" value="Unassembled WGS sequence"/>
</dbReference>
<feature type="region of interest" description="Disordered" evidence="1">
    <location>
        <begin position="1431"/>
        <end position="1458"/>
    </location>
</feature>
<dbReference type="SUPFAM" id="SSF55073">
    <property type="entry name" value="Nucleotide cyclase"/>
    <property type="match status" value="2"/>
</dbReference>
<dbReference type="InterPro" id="IPR050697">
    <property type="entry name" value="Adenylyl/Guanylyl_Cyclase_3/4"/>
</dbReference>
<evidence type="ECO:0000313" key="5">
    <source>
        <dbReference type="Proteomes" id="UP000722791"/>
    </source>
</evidence>
<keyword evidence="2" id="KW-0812">Transmembrane</keyword>
<dbReference type="InterPro" id="IPR029787">
    <property type="entry name" value="Nucleotide_cyclase"/>
</dbReference>